<organism evidence="7 8">
    <name type="scientific">Denitratisoma oestradiolicum</name>
    <dbReference type="NCBI Taxonomy" id="311182"/>
    <lineage>
        <taxon>Bacteria</taxon>
        <taxon>Pseudomonadati</taxon>
        <taxon>Pseudomonadota</taxon>
        <taxon>Betaproteobacteria</taxon>
        <taxon>Nitrosomonadales</taxon>
        <taxon>Sterolibacteriaceae</taxon>
        <taxon>Denitratisoma</taxon>
    </lineage>
</organism>
<evidence type="ECO:0000259" key="6">
    <source>
        <dbReference type="Pfam" id="PF10412"/>
    </source>
</evidence>
<proteinExistence type="predicted"/>
<dbReference type="AlphaFoldDB" id="A0A6S6XTJ8"/>
<dbReference type="Gene3D" id="3.40.50.300">
    <property type="entry name" value="P-loop containing nucleotide triphosphate hydrolases"/>
    <property type="match status" value="2"/>
</dbReference>
<evidence type="ECO:0000256" key="5">
    <source>
        <dbReference type="ARBA" id="ARBA00023136"/>
    </source>
</evidence>
<gene>
    <name evidence="7" type="ORF">DENOEST_2160</name>
</gene>
<evidence type="ECO:0000256" key="4">
    <source>
        <dbReference type="ARBA" id="ARBA00022989"/>
    </source>
</evidence>
<reference evidence="7 8" key="1">
    <citation type="submission" date="2020-03" db="EMBL/GenBank/DDBJ databases">
        <authorList>
            <consortium name="Genoscope - CEA"/>
            <person name="William W."/>
        </authorList>
    </citation>
    <scope>NUCLEOTIDE SEQUENCE [LARGE SCALE GENOMIC DNA]</scope>
    <source>
        <strain evidence="8">DSM 16959</strain>
    </source>
</reference>
<keyword evidence="8" id="KW-1185">Reference proteome</keyword>
<keyword evidence="3" id="KW-0812">Transmembrane</keyword>
<dbReference type="PANTHER" id="PTHR37937">
    <property type="entry name" value="CONJUGATIVE TRANSFER: DNA TRANSPORT"/>
    <property type="match status" value="1"/>
</dbReference>
<accession>A0A6S6XTJ8</accession>
<keyword evidence="5" id="KW-0472">Membrane</keyword>
<dbReference type="Pfam" id="PF10412">
    <property type="entry name" value="TrwB_AAD_bind"/>
    <property type="match status" value="1"/>
</dbReference>
<evidence type="ECO:0000256" key="3">
    <source>
        <dbReference type="ARBA" id="ARBA00022692"/>
    </source>
</evidence>
<dbReference type="PANTHER" id="PTHR37937:SF1">
    <property type="entry name" value="CONJUGATIVE TRANSFER: DNA TRANSPORT"/>
    <property type="match status" value="1"/>
</dbReference>
<name>A0A6S6XTJ8_9PROT</name>
<dbReference type="Proteomes" id="UP000515733">
    <property type="component" value="Chromosome"/>
</dbReference>
<dbReference type="CDD" id="cd01127">
    <property type="entry name" value="TrwB_TraG_TraD_VirD4"/>
    <property type="match status" value="1"/>
</dbReference>
<evidence type="ECO:0000256" key="2">
    <source>
        <dbReference type="ARBA" id="ARBA00022475"/>
    </source>
</evidence>
<evidence type="ECO:0000313" key="8">
    <source>
        <dbReference type="Proteomes" id="UP000515733"/>
    </source>
</evidence>
<comment type="subcellular location">
    <subcellularLocation>
        <location evidence="1">Cell membrane</location>
        <topology evidence="1">Multi-pass membrane protein</topology>
    </subcellularLocation>
</comment>
<dbReference type="EMBL" id="LR778301">
    <property type="protein sequence ID" value="CAB1369325.1"/>
    <property type="molecule type" value="Genomic_DNA"/>
</dbReference>
<keyword evidence="2" id="KW-1003">Cell membrane</keyword>
<dbReference type="GO" id="GO:0005886">
    <property type="term" value="C:plasma membrane"/>
    <property type="evidence" value="ECO:0007669"/>
    <property type="project" value="UniProtKB-SubCell"/>
</dbReference>
<dbReference type="InterPro" id="IPR027417">
    <property type="entry name" value="P-loop_NTPase"/>
</dbReference>
<dbReference type="InterPro" id="IPR051539">
    <property type="entry name" value="T4SS-coupling_protein"/>
</dbReference>
<evidence type="ECO:0000313" key="7">
    <source>
        <dbReference type="EMBL" id="CAB1369325.1"/>
    </source>
</evidence>
<feature type="domain" description="Type IV secretion system coupling protein TraD DNA-binding" evidence="6">
    <location>
        <begin position="114"/>
        <end position="492"/>
    </location>
</feature>
<dbReference type="OrthoDB" id="9803543at2"/>
<dbReference type="RefSeq" id="WP_145770873.1">
    <property type="nucleotide sequence ID" value="NZ_LR778301.1"/>
</dbReference>
<dbReference type="InterPro" id="IPR019476">
    <property type="entry name" value="T4SS_TraD_DNA-bd"/>
</dbReference>
<keyword evidence="4" id="KW-1133">Transmembrane helix</keyword>
<sequence>MKITLRILALALLTSILISLFAWCWMVLHQFNIANPWTTLPMGLWQTFEHPSLRPIAWKALALGFIPMGFALYWTGDWSNDGDRVLRGAKLVTGKELAKRTRLKRRKDAAPLQVEIAGVPIPVECEPSHFLLSGSTNTGKSTAIDQLLATVIARGDRAIVIDPNGHALARFGKKGDTLLNPFDKRSPGGSLFNEIRKPYDFERLSKSVVPDSPDPNTQEWHTSAQLMLSETMRTMAQAGENTTERLLYWLTAAPAAELASFLVGSAASGLFQPGAEKALASTRFILTKHVGPYQHLRVGDFSLRNWLESSQGNLYITWREDMLDSLRPLVSGWVDILMASILILPTENPHPLWLVLDELASLERLGSLEAALTKGRKHGLRVVAGLQAVAQLDALYGRDNAKTLRSCFRNLLALGCSNADPETAKAISDGLGQIEIERMQTTYNQGQTGATTSKSSQRTTESLVLPSELTSLPPLHGYLKFAGDYPVAKVQLVPGNFSARIKPFKER</sequence>
<evidence type="ECO:0000256" key="1">
    <source>
        <dbReference type="ARBA" id="ARBA00004651"/>
    </source>
</evidence>
<protein>
    <submittedName>
        <fullName evidence="7">IncW plasmid conjugative protein TrwB (TraD homolog)</fullName>
    </submittedName>
</protein>
<dbReference type="SUPFAM" id="SSF52540">
    <property type="entry name" value="P-loop containing nucleoside triphosphate hydrolases"/>
    <property type="match status" value="1"/>
</dbReference>
<dbReference type="KEGG" id="doe:DENOEST_2160"/>